<reference evidence="2 3" key="1">
    <citation type="submission" date="2021-04" db="EMBL/GenBank/DDBJ databases">
        <title>The genome sequence of type strain Ideonella paludis KCTC 32238.</title>
        <authorList>
            <person name="Liu Y."/>
        </authorList>
    </citation>
    <scope>NUCLEOTIDE SEQUENCE [LARGE SCALE GENOMIC DNA]</scope>
    <source>
        <strain evidence="2 3">KCTC 32238</strain>
    </source>
</reference>
<dbReference type="NCBIfam" id="TIGR03357">
    <property type="entry name" value="VI_zyme"/>
    <property type="match status" value="1"/>
</dbReference>
<evidence type="ECO:0000313" key="3">
    <source>
        <dbReference type="Proteomes" id="UP000672097"/>
    </source>
</evidence>
<evidence type="ECO:0000259" key="1">
    <source>
        <dbReference type="Pfam" id="PF04965"/>
    </source>
</evidence>
<accession>A0ABS5E1W2</accession>
<name>A0ABS5E1W2_9BURK</name>
<proteinExistence type="predicted"/>
<evidence type="ECO:0000313" key="2">
    <source>
        <dbReference type="EMBL" id="MBQ0937405.1"/>
    </source>
</evidence>
<dbReference type="InterPro" id="IPR017737">
    <property type="entry name" value="TssE1-like"/>
</dbReference>
<feature type="domain" description="IraD/Gp25-like" evidence="1">
    <location>
        <begin position="30"/>
        <end position="127"/>
    </location>
</feature>
<protein>
    <submittedName>
        <fullName evidence="2">Type VI secretion system baseplate subunit TssE</fullName>
    </submittedName>
</protein>
<gene>
    <name evidence="2" type="primary">tssE</name>
    <name evidence="2" type="ORF">KAK11_18920</name>
</gene>
<dbReference type="PANTHER" id="PTHR38595">
    <property type="entry name" value="CYTOPLASMIC PROTEIN-RELATED"/>
    <property type="match status" value="1"/>
</dbReference>
<organism evidence="2 3">
    <name type="scientific">Ideonella paludis</name>
    <dbReference type="NCBI Taxonomy" id="1233411"/>
    <lineage>
        <taxon>Bacteria</taxon>
        <taxon>Pseudomonadati</taxon>
        <taxon>Pseudomonadota</taxon>
        <taxon>Betaproteobacteria</taxon>
        <taxon>Burkholderiales</taxon>
        <taxon>Sphaerotilaceae</taxon>
        <taxon>Ideonella</taxon>
    </lineage>
</organism>
<dbReference type="Gene3D" id="3.10.450.40">
    <property type="match status" value="1"/>
</dbReference>
<keyword evidence="3" id="KW-1185">Reference proteome</keyword>
<dbReference type="InterPro" id="IPR053176">
    <property type="entry name" value="T6SS_TssE1-like"/>
</dbReference>
<comment type="caution">
    <text evidence="2">The sequence shown here is derived from an EMBL/GenBank/DDBJ whole genome shotgun (WGS) entry which is preliminary data.</text>
</comment>
<dbReference type="Pfam" id="PF04965">
    <property type="entry name" value="GPW_gp25"/>
    <property type="match status" value="1"/>
</dbReference>
<dbReference type="InterPro" id="IPR007048">
    <property type="entry name" value="IraD/Gp25-like"/>
</dbReference>
<sequence>MKRFSASFLDRLTDTSGQRSSDHGLSLEAVREHVARDLEALLNTRRGLSNEILADFPRSRDSVLGFGLTDFSSMSLVKPEDRADICRSLERTVNHHEPRLRQVRVELTPESFGSKKLCFRIHAILAVEELREPINFNATLHPVTQHVDVARL</sequence>
<dbReference type="EMBL" id="JAGQDG010000008">
    <property type="protein sequence ID" value="MBQ0937405.1"/>
    <property type="molecule type" value="Genomic_DNA"/>
</dbReference>
<dbReference type="PANTHER" id="PTHR38595:SF2">
    <property type="entry name" value="TYPE VI SECRETION SYSTEM BASEPLATE SUBUNIT TSSE"/>
    <property type="match status" value="1"/>
</dbReference>
<dbReference type="SUPFAM" id="SSF160719">
    <property type="entry name" value="gpW/gp25-like"/>
    <property type="match status" value="1"/>
</dbReference>
<dbReference type="RefSeq" id="WP_210810949.1">
    <property type="nucleotide sequence ID" value="NZ_JAGQDG010000008.1"/>
</dbReference>
<dbReference type="Proteomes" id="UP000672097">
    <property type="component" value="Unassembled WGS sequence"/>
</dbReference>